<comment type="caution">
    <text evidence="7">The sequence shown here is derived from an EMBL/GenBank/DDBJ whole genome shotgun (WGS) entry which is preliminary data.</text>
</comment>
<dbReference type="PROSITE" id="PS51892">
    <property type="entry name" value="SUBTILASE"/>
    <property type="match status" value="1"/>
</dbReference>
<keyword evidence="2" id="KW-0645">Protease</keyword>
<dbReference type="PANTHER" id="PTHR43806">
    <property type="entry name" value="PEPTIDASE S8"/>
    <property type="match status" value="1"/>
</dbReference>
<feature type="domain" description="Peptidase S8/S53" evidence="6">
    <location>
        <begin position="105"/>
        <end position="299"/>
    </location>
</feature>
<keyword evidence="8" id="KW-1185">Reference proteome</keyword>
<organism evidence="7 8">
    <name type="scientific">Intestinibacter bartlettii</name>
    <dbReference type="NCBI Taxonomy" id="261299"/>
    <lineage>
        <taxon>Bacteria</taxon>
        <taxon>Bacillati</taxon>
        <taxon>Bacillota</taxon>
        <taxon>Clostridia</taxon>
        <taxon>Peptostreptococcales</taxon>
        <taxon>Peptostreptococcaceae</taxon>
        <taxon>Intestinibacter</taxon>
    </lineage>
</organism>
<evidence type="ECO:0000256" key="5">
    <source>
        <dbReference type="PROSITE-ProRule" id="PRU01240"/>
    </source>
</evidence>
<dbReference type="PANTHER" id="PTHR43806:SF11">
    <property type="entry name" value="CEREVISIN-RELATED"/>
    <property type="match status" value="1"/>
</dbReference>
<evidence type="ECO:0000256" key="1">
    <source>
        <dbReference type="ARBA" id="ARBA00011073"/>
    </source>
</evidence>
<evidence type="ECO:0000313" key="7">
    <source>
        <dbReference type="EMBL" id="MBU5337132.1"/>
    </source>
</evidence>
<dbReference type="Pfam" id="PF00082">
    <property type="entry name" value="Peptidase_S8"/>
    <property type="match status" value="2"/>
</dbReference>
<sequence length="565" mass="62993">MPILNSEIRSYNIIFTGRKEILIQSLQENNLNQYIFLNDLLMVLYVEANFNENIFNNISQIVWWERAYAMSSLINITNNLSQGVSVRQATDMTNMGNGLYNRLQGNGNVIAIIDSGIDYLNQDFINEDGSSKILYLWDQESNYKSPPEGMLFGSEFTRDEINEAIANNNGDLSKDEIGTGTMAAGIVVSEGKNNINYKGIAPKAELIVVKLRSYISLFKEGRINYQNTDFLVAISYIIEKFKEINRPIILNFTVGTTSGRDISQALLNTFDELYQSGFILVCGAGNQGNTDIHYSGNVSNGESVDIDFQVGDDKNLTIIIDGYKVDKFEVALISPFGEISPTISYAPNFALYTGKFNLENVTYSISYSYPWISTGSMQVSINLENVYSGIWTLRVSGENVINGEFNAYLPNKNLISDNTRFIDSDSSSTITRYGLLREVITVGTYNTKSNSMWIGSSKGPAETNDFILDIVAPGVDIISNYLDNTFNTATGSGVSSSVVCSVIALLIEFIINQTEFYRLSIYSEPIKTYLMLGATQKPIYTYPNTSYGYGILNYPNTLQRISENL</sequence>
<comment type="caution">
    <text evidence="5">Lacks conserved residue(s) required for the propagation of feature annotation.</text>
</comment>
<dbReference type="InterPro" id="IPR034045">
    <property type="entry name" value="Pep_S8_CspA-like"/>
</dbReference>
<dbReference type="RefSeq" id="WP_216571417.1">
    <property type="nucleotide sequence ID" value="NZ_JAHLOQ010000039.1"/>
</dbReference>
<dbReference type="InterPro" id="IPR050131">
    <property type="entry name" value="Peptidase_S8_subtilisin-like"/>
</dbReference>
<dbReference type="InterPro" id="IPR000209">
    <property type="entry name" value="Peptidase_S8/S53_dom"/>
</dbReference>
<dbReference type="CDD" id="cd07478">
    <property type="entry name" value="Peptidases_S8_CspA-like"/>
    <property type="match status" value="1"/>
</dbReference>
<proteinExistence type="inferred from homology"/>
<protein>
    <submittedName>
        <fullName evidence="7">S8 family peptidase</fullName>
    </submittedName>
</protein>
<name>A0ABS6DZ59_9FIRM</name>
<comment type="similarity">
    <text evidence="1 5">Belongs to the peptidase S8 family.</text>
</comment>
<dbReference type="EMBL" id="JAHLOQ010000039">
    <property type="protein sequence ID" value="MBU5337132.1"/>
    <property type="molecule type" value="Genomic_DNA"/>
</dbReference>
<evidence type="ECO:0000256" key="2">
    <source>
        <dbReference type="ARBA" id="ARBA00022670"/>
    </source>
</evidence>
<evidence type="ECO:0000259" key="6">
    <source>
        <dbReference type="Pfam" id="PF00082"/>
    </source>
</evidence>
<keyword evidence="4" id="KW-0720">Serine protease</keyword>
<feature type="domain" description="Peptidase S8/S53" evidence="6">
    <location>
        <begin position="425"/>
        <end position="550"/>
    </location>
</feature>
<keyword evidence="3" id="KW-0378">Hydrolase</keyword>
<dbReference type="PROSITE" id="PS00136">
    <property type="entry name" value="SUBTILASE_ASP"/>
    <property type="match status" value="1"/>
</dbReference>
<dbReference type="Proteomes" id="UP001196301">
    <property type="component" value="Unassembled WGS sequence"/>
</dbReference>
<evidence type="ECO:0000256" key="4">
    <source>
        <dbReference type="ARBA" id="ARBA00022825"/>
    </source>
</evidence>
<accession>A0ABS6DZ59</accession>
<reference evidence="7 8" key="1">
    <citation type="submission" date="2021-06" db="EMBL/GenBank/DDBJ databases">
        <authorList>
            <person name="Sun Q."/>
            <person name="Li D."/>
        </authorList>
    </citation>
    <scope>NUCLEOTIDE SEQUENCE [LARGE SCALE GENOMIC DNA]</scope>
    <source>
        <strain evidence="7 8">N19</strain>
    </source>
</reference>
<dbReference type="NCBIfam" id="NF040808">
    <property type="entry name" value="CspC_non_triad"/>
    <property type="match status" value="1"/>
</dbReference>
<gene>
    <name evidence="7" type="ORF">KQI20_11830</name>
</gene>
<evidence type="ECO:0000256" key="3">
    <source>
        <dbReference type="ARBA" id="ARBA00022801"/>
    </source>
</evidence>
<dbReference type="InterPro" id="IPR023827">
    <property type="entry name" value="Peptidase_S8_Asp-AS"/>
</dbReference>
<evidence type="ECO:0000313" key="8">
    <source>
        <dbReference type="Proteomes" id="UP001196301"/>
    </source>
</evidence>